<feature type="region of interest" description="Disordered" evidence="1">
    <location>
        <begin position="88"/>
        <end position="116"/>
    </location>
</feature>
<comment type="caution">
    <text evidence="4">The sequence shown here is derived from an EMBL/GenBank/DDBJ whole genome shotgun (WGS) entry which is preliminary data.</text>
</comment>
<dbReference type="EMBL" id="DRCV01000164">
    <property type="protein sequence ID" value="HDK38097.1"/>
    <property type="molecule type" value="Genomic_DNA"/>
</dbReference>
<proteinExistence type="predicted"/>
<reference evidence="4" key="1">
    <citation type="journal article" date="2020" name="mSystems">
        <title>Genome- and Community-Level Interaction Insights into Carbon Utilization and Element Cycling Functions of Hydrothermarchaeota in Hydrothermal Sediment.</title>
        <authorList>
            <person name="Zhou Z."/>
            <person name="Liu Y."/>
            <person name="Xu W."/>
            <person name="Pan J."/>
            <person name="Luo Z.H."/>
            <person name="Li M."/>
        </authorList>
    </citation>
    <scope>NUCLEOTIDE SEQUENCE [LARGE SCALE GENOMIC DNA]</scope>
    <source>
        <strain evidence="4">HyVt-26</strain>
    </source>
</reference>
<organism evidence="4">
    <name type="scientific">Thiolapillus brandeum</name>
    <dbReference type="NCBI Taxonomy" id="1076588"/>
    <lineage>
        <taxon>Bacteria</taxon>
        <taxon>Pseudomonadati</taxon>
        <taxon>Pseudomonadota</taxon>
        <taxon>Gammaproteobacteria</taxon>
        <taxon>Chromatiales</taxon>
        <taxon>Sedimenticolaceae</taxon>
        <taxon>Thiolapillus</taxon>
    </lineage>
</organism>
<dbReference type="Proteomes" id="UP000885822">
    <property type="component" value="Unassembled WGS sequence"/>
</dbReference>
<keyword evidence="2" id="KW-0732">Signal</keyword>
<feature type="domain" description="DUF4124" evidence="3">
    <location>
        <begin position="30"/>
        <end position="60"/>
    </location>
</feature>
<dbReference type="Pfam" id="PF13511">
    <property type="entry name" value="DUF4124"/>
    <property type="match status" value="1"/>
</dbReference>
<sequence length="160" mass="18859">MHVKDWRAFQTQLKERVMSSAKHLVFSFILCLLAGSSQAAQVYRCTQADGHVSFQQQACAGEGTRIETGEAQAVWASLRSTEKSLYEQYRKRDQERRHRKQRLAKNRTHTKSADPRTCWKKRKQLESVSAKLRQGYKPSKGDELRRRRDYYEDYLRLFCP</sequence>
<dbReference type="InterPro" id="IPR025392">
    <property type="entry name" value="DUF4124"/>
</dbReference>
<feature type="compositionally biased region" description="Basic residues" evidence="1">
    <location>
        <begin position="97"/>
        <end position="110"/>
    </location>
</feature>
<accession>A0A831JRQ1</accession>
<evidence type="ECO:0000256" key="1">
    <source>
        <dbReference type="SAM" id="MobiDB-lite"/>
    </source>
</evidence>
<feature type="chain" id="PRO_5032660344" evidence="2">
    <location>
        <begin position="40"/>
        <end position="160"/>
    </location>
</feature>
<feature type="signal peptide" evidence="2">
    <location>
        <begin position="1"/>
        <end position="39"/>
    </location>
</feature>
<protein>
    <submittedName>
        <fullName evidence="4">DUF4124 domain-containing protein</fullName>
    </submittedName>
</protein>
<evidence type="ECO:0000256" key="2">
    <source>
        <dbReference type="SAM" id="SignalP"/>
    </source>
</evidence>
<evidence type="ECO:0000313" key="4">
    <source>
        <dbReference type="EMBL" id="HDK38097.1"/>
    </source>
</evidence>
<dbReference type="AlphaFoldDB" id="A0A831JRQ1"/>
<evidence type="ECO:0000259" key="3">
    <source>
        <dbReference type="Pfam" id="PF13511"/>
    </source>
</evidence>
<gene>
    <name evidence="4" type="ORF">ENG92_03675</name>
</gene>
<name>A0A831JRQ1_9GAMM</name>